<dbReference type="AlphaFoldDB" id="A0A392W4E7"/>
<organism evidence="1 2">
    <name type="scientific">Trifolium medium</name>
    <dbReference type="NCBI Taxonomy" id="97028"/>
    <lineage>
        <taxon>Eukaryota</taxon>
        <taxon>Viridiplantae</taxon>
        <taxon>Streptophyta</taxon>
        <taxon>Embryophyta</taxon>
        <taxon>Tracheophyta</taxon>
        <taxon>Spermatophyta</taxon>
        <taxon>Magnoliopsida</taxon>
        <taxon>eudicotyledons</taxon>
        <taxon>Gunneridae</taxon>
        <taxon>Pentapetalae</taxon>
        <taxon>rosids</taxon>
        <taxon>fabids</taxon>
        <taxon>Fabales</taxon>
        <taxon>Fabaceae</taxon>
        <taxon>Papilionoideae</taxon>
        <taxon>50 kb inversion clade</taxon>
        <taxon>NPAAA clade</taxon>
        <taxon>Hologalegina</taxon>
        <taxon>IRL clade</taxon>
        <taxon>Trifolieae</taxon>
        <taxon>Trifolium</taxon>
    </lineage>
</organism>
<dbReference type="EMBL" id="LXQA011346244">
    <property type="protein sequence ID" value="MCI94061.1"/>
    <property type="molecule type" value="Genomic_DNA"/>
</dbReference>
<protein>
    <submittedName>
        <fullName evidence="1">Uncharacterized protein</fullName>
    </submittedName>
</protein>
<feature type="non-terminal residue" evidence="1">
    <location>
        <position position="24"/>
    </location>
</feature>
<keyword evidence="2" id="KW-1185">Reference proteome</keyword>
<evidence type="ECO:0000313" key="1">
    <source>
        <dbReference type="EMBL" id="MCI94061.1"/>
    </source>
</evidence>
<name>A0A392W4E7_9FABA</name>
<dbReference type="Proteomes" id="UP000265520">
    <property type="component" value="Unassembled WGS sequence"/>
</dbReference>
<sequence>MAVAEAAKEALWLTGLVKALGVEQ</sequence>
<proteinExistence type="predicted"/>
<reference evidence="1 2" key="1">
    <citation type="journal article" date="2018" name="Front. Plant Sci.">
        <title>Red Clover (Trifolium pratense) and Zigzag Clover (T. medium) - A Picture of Genomic Similarities and Differences.</title>
        <authorList>
            <person name="Dluhosova J."/>
            <person name="Istvanek J."/>
            <person name="Nedelnik J."/>
            <person name="Repkova J."/>
        </authorList>
    </citation>
    <scope>NUCLEOTIDE SEQUENCE [LARGE SCALE GENOMIC DNA]</scope>
    <source>
        <strain evidence="2">cv. 10/8</strain>
        <tissue evidence="1">Leaf</tissue>
    </source>
</reference>
<evidence type="ECO:0000313" key="2">
    <source>
        <dbReference type="Proteomes" id="UP000265520"/>
    </source>
</evidence>
<comment type="caution">
    <text evidence="1">The sequence shown here is derived from an EMBL/GenBank/DDBJ whole genome shotgun (WGS) entry which is preliminary data.</text>
</comment>
<accession>A0A392W4E7</accession>